<dbReference type="SUPFAM" id="SSF55874">
    <property type="entry name" value="ATPase domain of HSP90 chaperone/DNA topoisomerase II/histidine kinase"/>
    <property type="match status" value="1"/>
</dbReference>
<feature type="transmembrane region" description="Helical" evidence="14">
    <location>
        <begin position="39"/>
        <end position="56"/>
    </location>
</feature>
<dbReference type="Gene3D" id="1.20.120.620">
    <property type="entry name" value="Backbone structure of the membrane domain of e. Coli histidine kinase receptor kdpd"/>
    <property type="match status" value="1"/>
</dbReference>
<organism evidence="16 17">
    <name type="scientific">Aromatoleum diolicum</name>
    <dbReference type="NCBI Taxonomy" id="75796"/>
    <lineage>
        <taxon>Bacteria</taxon>
        <taxon>Pseudomonadati</taxon>
        <taxon>Pseudomonadota</taxon>
        <taxon>Betaproteobacteria</taxon>
        <taxon>Rhodocyclales</taxon>
        <taxon>Rhodocyclaceae</taxon>
        <taxon>Aromatoleum</taxon>
    </lineage>
</organism>
<keyword evidence="10 14" id="KW-1133">Transmembrane helix</keyword>
<dbReference type="Gene3D" id="1.10.287.130">
    <property type="match status" value="1"/>
</dbReference>
<dbReference type="InterPro" id="IPR004358">
    <property type="entry name" value="Sig_transdc_His_kin-like_C"/>
</dbReference>
<dbReference type="PRINTS" id="PR00344">
    <property type="entry name" value="BCTRLSENSOR"/>
</dbReference>
<evidence type="ECO:0000256" key="8">
    <source>
        <dbReference type="ARBA" id="ARBA00022777"/>
    </source>
</evidence>
<sequence>MQNDERKRLPPITSHLLALAACGLAVAICLPLRDVLELTNIAMLLLVTVVFIAAMLGRSQAILASFVSVAAFDFFFVPPHLSFLVSDVQYLVTFAVMLAVSLITSHLTTRLQASVREALARERRSHALYALAKALAGAMSIEQVVERVGAFVREQADGDARFFLTDAAQALHEFPHPGVPLGLDESIAVRAVFQSASGDGSCCIASPNGLDMMFPLAGATHRHGVLFVRADAGDQPDLLRPMLEGVASLTAIALERLHFVEIAEASRLETEAERLRSSILSSISHDIRTPLTVLFGQADSLTLTGGNVTEEERDAVRAIRDQAGRLNQMVEKLLDMARLQAGQVHLRKEWQAIDEVIGASIQLLDDALREHPVKVTLAPDLPLVAVDAVLMERVFCNLIENAAKYSPAGAAIAVNVAGDAGGLVIEVCDRGPGFPPGSLPRLFEPFERGAAESAIVGVGLGLAICRAIVEAHGGQIGASNAGDGDGDGGACVRFTLPSDGEPPRVEPELADPAGVGS</sequence>
<dbReference type="Gene3D" id="3.30.565.10">
    <property type="entry name" value="Histidine kinase-like ATPase, C-terminal domain"/>
    <property type="match status" value="1"/>
</dbReference>
<dbReference type="Gene3D" id="3.30.450.40">
    <property type="match status" value="1"/>
</dbReference>
<dbReference type="InterPro" id="IPR029016">
    <property type="entry name" value="GAF-like_dom_sf"/>
</dbReference>
<evidence type="ECO:0000256" key="9">
    <source>
        <dbReference type="ARBA" id="ARBA00022840"/>
    </source>
</evidence>
<evidence type="ECO:0000256" key="13">
    <source>
        <dbReference type="SAM" id="MobiDB-lite"/>
    </source>
</evidence>
<dbReference type="Pfam" id="PF00512">
    <property type="entry name" value="HisKA"/>
    <property type="match status" value="1"/>
</dbReference>
<keyword evidence="12 14" id="KW-0472">Membrane</keyword>
<dbReference type="InterPro" id="IPR003661">
    <property type="entry name" value="HisK_dim/P_dom"/>
</dbReference>
<dbReference type="InterPro" id="IPR052023">
    <property type="entry name" value="Histidine_kinase_KdpD"/>
</dbReference>
<dbReference type="InterPro" id="IPR036097">
    <property type="entry name" value="HisK_dim/P_sf"/>
</dbReference>
<evidence type="ECO:0000256" key="6">
    <source>
        <dbReference type="ARBA" id="ARBA00022692"/>
    </source>
</evidence>
<dbReference type="InterPro" id="IPR005467">
    <property type="entry name" value="His_kinase_dom"/>
</dbReference>
<dbReference type="CDD" id="cd00075">
    <property type="entry name" value="HATPase"/>
    <property type="match status" value="1"/>
</dbReference>
<evidence type="ECO:0000256" key="3">
    <source>
        <dbReference type="ARBA" id="ARBA00012438"/>
    </source>
</evidence>
<keyword evidence="7" id="KW-0547">Nucleotide-binding</keyword>
<evidence type="ECO:0000256" key="14">
    <source>
        <dbReference type="SAM" id="Phobius"/>
    </source>
</evidence>
<comment type="catalytic activity">
    <reaction evidence="1">
        <text>ATP + protein L-histidine = ADP + protein N-phospho-L-histidine.</text>
        <dbReference type="EC" id="2.7.13.3"/>
    </reaction>
</comment>
<evidence type="ECO:0000313" key="16">
    <source>
        <dbReference type="EMBL" id="NMG76452.1"/>
    </source>
</evidence>
<feature type="transmembrane region" description="Helical" evidence="14">
    <location>
        <begin position="12"/>
        <end position="33"/>
    </location>
</feature>
<evidence type="ECO:0000256" key="12">
    <source>
        <dbReference type="ARBA" id="ARBA00023136"/>
    </source>
</evidence>
<dbReference type="PROSITE" id="PS50109">
    <property type="entry name" value="HIS_KIN"/>
    <property type="match status" value="1"/>
</dbReference>
<keyword evidence="4" id="KW-0597">Phosphoprotein</keyword>
<evidence type="ECO:0000256" key="5">
    <source>
        <dbReference type="ARBA" id="ARBA00022679"/>
    </source>
</evidence>
<keyword evidence="8" id="KW-0418">Kinase</keyword>
<dbReference type="InterPro" id="IPR025201">
    <property type="entry name" value="KdpD_TM"/>
</dbReference>
<dbReference type="Pfam" id="PF02518">
    <property type="entry name" value="HATPase_c"/>
    <property type="match status" value="1"/>
</dbReference>
<evidence type="ECO:0000259" key="15">
    <source>
        <dbReference type="PROSITE" id="PS50109"/>
    </source>
</evidence>
<dbReference type="SMART" id="SM00387">
    <property type="entry name" value="HATPase_c"/>
    <property type="match status" value="1"/>
</dbReference>
<evidence type="ECO:0000256" key="10">
    <source>
        <dbReference type="ARBA" id="ARBA00022989"/>
    </source>
</evidence>
<keyword evidence="9" id="KW-0067">ATP-binding</keyword>
<dbReference type="CDD" id="cd00082">
    <property type="entry name" value="HisKA"/>
    <property type="match status" value="1"/>
</dbReference>
<feature type="region of interest" description="Disordered" evidence="13">
    <location>
        <begin position="489"/>
        <end position="517"/>
    </location>
</feature>
<evidence type="ECO:0000256" key="2">
    <source>
        <dbReference type="ARBA" id="ARBA00004141"/>
    </source>
</evidence>
<dbReference type="EMBL" id="WTVQ01000032">
    <property type="protein sequence ID" value="NMG76452.1"/>
    <property type="molecule type" value="Genomic_DNA"/>
</dbReference>
<evidence type="ECO:0000256" key="11">
    <source>
        <dbReference type="ARBA" id="ARBA00023012"/>
    </source>
</evidence>
<gene>
    <name evidence="16" type="ORF">GPA25_16965</name>
</gene>
<evidence type="ECO:0000256" key="7">
    <source>
        <dbReference type="ARBA" id="ARBA00022741"/>
    </source>
</evidence>
<name>A0ABX1QG22_9RHOO</name>
<dbReference type="Pfam" id="PF13493">
    <property type="entry name" value="DUF4118"/>
    <property type="match status" value="1"/>
</dbReference>
<accession>A0ABX1QG22</accession>
<dbReference type="SMART" id="SM00388">
    <property type="entry name" value="HisKA"/>
    <property type="match status" value="1"/>
</dbReference>
<dbReference type="Proteomes" id="UP000648984">
    <property type="component" value="Unassembled WGS sequence"/>
</dbReference>
<comment type="caution">
    <text evidence="16">The sequence shown here is derived from an EMBL/GenBank/DDBJ whole genome shotgun (WGS) entry which is preliminary data.</text>
</comment>
<feature type="domain" description="Histidine kinase" evidence="15">
    <location>
        <begin position="282"/>
        <end position="500"/>
    </location>
</feature>
<evidence type="ECO:0000256" key="1">
    <source>
        <dbReference type="ARBA" id="ARBA00000085"/>
    </source>
</evidence>
<reference evidence="16 17" key="1">
    <citation type="submission" date="2019-12" db="EMBL/GenBank/DDBJ databases">
        <title>Comparative genomics gives insights into the taxonomy of the Azoarcus-Aromatoleum group and reveals separate origins of nif in the plant-associated Azoarcus and non-plant-associated Aromatoleum sub-groups.</title>
        <authorList>
            <person name="Lafos M."/>
            <person name="Maluk M."/>
            <person name="Batista M."/>
            <person name="Junghare M."/>
            <person name="Carmona M."/>
            <person name="Faoro H."/>
            <person name="Cruz L.M."/>
            <person name="Battistoni F."/>
            <person name="De Souza E."/>
            <person name="Pedrosa F."/>
            <person name="Chen W.-M."/>
            <person name="Poole P.S."/>
            <person name="Dixon R.A."/>
            <person name="James E.K."/>
        </authorList>
    </citation>
    <scope>NUCLEOTIDE SEQUENCE [LARGE SCALE GENOMIC DNA]</scope>
    <source>
        <strain evidence="16 17">22Lin</strain>
    </source>
</reference>
<proteinExistence type="predicted"/>
<dbReference type="EC" id="2.7.13.3" evidence="3"/>
<dbReference type="InterPro" id="IPR003594">
    <property type="entry name" value="HATPase_dom"/>
</dbReference>
<dbReference type="SUPFAM" id="SSF47384">
    <property type="entry name" value="Homodimeric domain of signal transducing histidine kinase"/>
    <property type="match status" value="1"/>
</dbReference>
<feature type="transmembrane region" description="Helical" evidence="14">
    <location>
        <begin position="63"/>
        <end position="82"/>
    </location>
</feature>
<dbReference type="PROSITE" id="PS51257">
    <property type="entry name" value="PROKAR_LIPOPROTEIN"/>
    <property type="match status" value="1"/>
</dbReference>
<comment type="subcellular location">
    <subcellularLocation>
        <location evidence="2">Membrane</location>
        <topology evidence="2">Multi-pass membrane protein</topology>
    </subcellularLocation>
</comment>
<dbReference type="InterPro" id="IPR038318">
    <property type="entry name" value="KdpD_sf"/>
</dbReference>
<dbReference type="PANTHER" id="PTHR45569">
    <property type="entry name" value="SENSOR PROTEIN KDPD"/>
    <property type="match status" value="1"/>
</dbReference>
<keyword evidence="5" id="KW-0808">Transferase</keyword>
<keyword evidence="6 14" id="KW-0812">Transmembrane</keyword>
<dbReference type="InterPro" id="IPR036890">
    <property type="entry name" value="HATPase_C_sf"/>
</dbReference>
<protein>
    <recommendedName>
        <fullName evidence="3">histidine kinase</fullName>
        <ecNumber evidence="3">2.7.13.3</ecNumber>
    </recommendedName>
</protein>
<keyword evidence="17" id="KW-1185">Reference proteome</keyword>
<evidence type="ECO:0000313" key="17">
    <source>
        <dbReference type="Proteomes" id="UP000648984"/>
    </source>
</evidence>
<evidence type="ECO:0000256" key="4">
    <source>
        <dbReference type="ARBA" id="ARBA00022553"/>
    </source>
</evidence>
<dbReference type="RefSeq" id="WP_169261594.1">
    <property type="nucleotide sequence ID" value="NZ_WTVQ01000032.1"/>
</dbReference>
<dbReference type="PANTHER" id="PTHR45569:SF1">
    <property type="entry name" value="SENSOR PROTEIN KDPD"/>
    <property type="match status" value="1"/>
</dbReference>
<keyword evidence="11" id="KW-0902">Two-component regulatory system</keyword>